<organism evidence="6 7">
    <name type="scientific">Persicobacter psychrovividus</name>
    <dbReference type="NCBI Taxonomy" id="387638"/>
    <lineage>
        <taxon>Bacteria</taxon>
        <taxon>Pseudomonadati</taxon>
        <taxon>Bacteroidota</taxon>
        <taxon>Cytophagia</taxon>
        <taxon>Cytophagales</taxon>
        <taxon>Persicobacteraceae</taxon>
        <taxon>Persicobacter</taxon>
    </lineage>
</organism>
<keyword evidence="6" id="KW-0614">Plasmid</keyword>
<dbReference type="InterPro" id="IPR036962">
    <property type="entry name" value="Glyco_hydro_3_N_sf"/>
</dbReference>
<dbReference type="InterPro" id="IPR036881">
    <property type="entry name" value="Glyco_hydro_3_C_sf"/>
</dbReference>
<name>A0ABM7VJL8_9BACT</name>
<sequence length="877" mass="98091">MKRIILFCLFPLLISCTKDWKDEQLPSDERAALLVSKMTLQEKVRQMNLTRGDYLKTDGKLDPQKIHQQVEGLGIGAIHDFYAKTAEEYNTVQRAAIEASRLKIPALVMEEMLHGYYASGATVFPMPIAMGASWSKPLMEQVGHVIGTEARTHGSHMALGPTLGIAREPRWGRVAELYSEDTQLASDIGGAMIKGMHGESFKSPYAMIAGPKHFAVHSAPITGSNASPVLLGERTSRTDFLPVFERAIKQEGALNVMSSYSELDGVPCTGNQWLLTDILRKEWGFKGFVISDLGAMRFLWNVHHYADNPREAIRKAVEAGLDMQFYDFPDSMFQATVIDLVEKGELDEKCVDRAAKGVLTTKFALGLFEHPYVDQALIDKTYHSKAHQEVALNIAKEGIVLLKNDGILPLKKNKYKQIAVLGPNAKEAVLGGYTIGDAKGISILDGLKSASPKTKFVYEKAANIVARGTAIQPQYLFHGNGQPGLKASFFNNMELKGKPVLERVDPKVDFEWPWSPYPGVEDDFFSVRWEGYLQCPSDENGWIGTTCDDGARIYINDELVLDSWAGSSPIKKAAYHFKKGVKYKLRYEYFDRQWHATASLRWSRTDRGIEKAVRLAKASDLSIIVVGENTKTVDENRDVSTLDLSGNQLEMIQAVAKVGKPYIVVLQNGRPLSTNWVSAHANALVEGWFLGEQGGNAMAKILFGEESPSGRLPISVPKSVGQLPIYYNQKPTTIHRYVDQDDQPLYPFGYGLSYANFKYDHLKVKVQEGEHDFQVNISVEVTNTSKVDAKETVQVYAQDLFASVTTARKSLKAFDKQMIKAGETKTFHFILKPHDLRLWNQQHHWTVEKGDFKLMVGHSSVDFLSTKFTINKNYKLD</sequence>
<dbReference type="InterPro" id="IPR050288">
    <property type="entry name" value="Cellulose_deg_GH3"/>
</dbReference>
<keyword evidence="4" id="KW-0326">Glycosidase</keyword>
<geneLocation type="plasmid" evidence="6 7">
    <name>pPP2</name>
</geneLocation>
<evidence type="ECO:0000313" key="7">
    <source>
        <dbReference type="Proteomes" id="UP001354989"/>
    </source>
</evidence>
<dbReference type="PANTHER" id="PTHR42715">
    <property type="entry name" value="BETA-GLUCOSIDASE"/>
    <property type="match status" value="1"/>
</dbReference>
<dbReference type="InterPro" id="IPR013783">
    <property type="entry name" value="Ig-like_fold"/>
</dbReference>
<dbReference type="InterPro" id="IPR002772">
    <property type="entry name" value="Glyco_hydro_3_C"/>
</dbReference>
<evidence type="ECO:0000256" key="4">
    <source>
        <dbReference type="RuleBase" id="RU361161"/>
    </source>
</evidence>
<dbReference type="Gene3D" id="3.20.20.300">
    <property type="entry name" value="Glycoside hydrolase, family 3, N-terminal domain"/>
    <property type="match status" value="1"/>
</dbReference>
<dbReference type="PANTHER" id="PTHR42715:SF10">
    <property type="entry name" value="BETA-GLUCOSIDASE"/>
    <property type="match status" value="1"/>
</dbReference>
<reference evidence="6 7" key="1">
    <citation type="submission" date="2021-12" db="EMBL/GenBank/DDBJ databases">
        <title>Genome sequencing of bacteria with rrn-lacking chromosome and rrn-plasmid.</title>
        <authorList>
            <person name="Anda M."/>
            <person name="Iwasaki W."/>
        </authorList>
    </citation>
    <scope>NUCLEOTIDE SEQUENCE [LARGE SCALE GENOMIC DNA]</scope>
    <source>
        <strain evidence="6 7">NBRC 101262</strain>
        <plasmid evidence="6 7">pPP2</plasmid>
    </source>
</reference>
<proteinExistence type="inferred from homology"/>
<comment type="similarity">
    <text evidence="1 4">Belongs to the glycosyl hydrolase 3 family.</text>
</comment>
<dbReference type="InterPro" id="IPR037524">
    <property type="entry name" value="PA14/GLEYA"/>
</dbReference>
<gene>
    <name evidence="6" type="ORF">PEPS_34660</name>
</gene>
<dbReference type="InterPro" id="IPR011658">
    <property type="entry name" value="PA14_dom"/>
</dbReference>
<dbReference type="InterPro" id="IPR001764">
    <property type="entry name" value="Glyco_hydro_3_N"/>
</dbReference>
<keyword evidence="2 4" id="KW-0378">Hydrolase</keyword>
<dbReference type="PROSITE" id="PS00775">
    <property type="entry name" value="GLYCOSYL_HYDROL_F3"/>
    <property type="match status" value="1"/>
</dbReference>
<feature type="domain" description="PA14" evidence="5">
    <location>
        <begin position="480"/>
        <end position="617"/>
    </location>
</feature>
<dbReference type="PRINTS" id="PR00133">
    <property type="entry name" value="GLHYDRLASE3"/>
</dbReference>
<dbReference type="EMBL" id="AP025294">
    <property type="protein sequence ID" value="BDD01186.1"/>
    <property type="molecule type" value="Genomic_DNA"/>
</dbReference>
<dbReference type="Pfam" id="PF01915">
    <property type="entry name" value="Glyco_hydro_3_C"/>
    <property type="match status" value="1"/>
</dbReference>
<evidence type="ECO:0000259" key="5">
    <source>
        <dbReference type="PROSITE" id="PS51820"/>
    </source>
</evidence>
<dbReference type="SMART" id="SM00758">
    <property type="entry name" value="PA14"/>
    <property type="match status" value="1"/>
</dbReference>
<evidence type="ECO:0000313" key="6">
    <source>
        <dbReference type="EMBL" id="BDD01186.1"/>
    </source>
</evidence>
<dbReference type="SMART" id="SM01217">
    <property type="entry name" value="Fn3_like"/>
    <property type="match status" value="1"/>
</dbReference>
<evidence type="ECO:0000256" key="3">
    <source>
        <dbReference type="ARBA" id="ARBA00023277"/>
    </source>
</evidence>
<dbReference type="Pfam" id="PF00933">
    <property type="entry name" value="Glyco_hydro_3"/>
    <property type="match status" value="1"/>
</dbReference>
<dbReference type="Gene3D" id="3.40.50.1700">
    <property type="entry name" value="Glycoside hydrolase family 3 C-terminal domain"/>
    <property type="match status" value="2"/>
</dbReference>
<keyword evidence="7" id="KW-1185">Reference proteome</keyword>
<dbReference type="Pfam" id="PF14310">
    <property type="entry name" value="Fn3-like"/>
    <property type="match status" value="1"/>
</dbReference>
<protein>
    <submittedName>
        <fullName evidence="6">Beta-glucosidase</fullName>
    </submittedName>
</protein>
<dbReference type="SUPFAM" id="SSF52279">
    <property type="entry name" value="Beta-D-glucan exohydrolase, C-terminal domain"/>
    <property type="match status" value="1"/>
</dbReference>
<evidence type="ECO:0000256" key="1">
    <source>
        <dbReference type="ARBA" id="ARBA00005336"/>
    </source>
</evidence>
<dbReference type="InterPro" id="IPR017853">
    <property type="entry name" value="GH"/>
</dbReference>
<dbReference type="InterPro" id="IPR019800">
    <property type="entry name" value="Glyco_hydro_3_AS"/>
</dbReference>
<dbReference type="Gene3D" id="2.60.40.10">
    <property type="entry name" value="Immunoglobulins"/>
    <property type="match status" value="1"/>
</dbReference>
<keyword evidence="3" id="KW-0119">Carbohydrate metabolism</keyword>
<dbReference type="Pfam" id="PF07691">
    <property type="entry name" value="PA14"/>
    <property type="match status" value="1"/>
</dbReference>
<dbReference type="SUPFAM" id="SSF56988">
    <property type="entry name" value="Anthrax protective antigen"/>
    <property type="match status" value="1"/>
</dbReference>
<dbReference type="PROSITE" id="PS51257">
    <property type="entry name" value="PROKAR_LIPOPROTEIN"/>
    <property type="match status" value="1"/>
</dbReference>
<dbReference type="Proteomes" id="UP001354989">
    <property type="component" value="Plasmid pPP2"/>
</dbReference>
<evidence type="ECO:0000256" key="2">
    <source>
        <dbReference type="ARBA" id="ARBA00022801"/>
    </source>
</evidence>
<dbReference type="RefSeq" id="WP_338398777.1">
    <property type="nucleotide sequence ID" value="NZ_AP025294.1"/>
</dbReference>
<dbReference type="SUPFAM" id="SSF51445">
    <property type="entry name" value="(Trans)glycosidases"/>
    <property type="match status" value="1"/>
</dbReference>
<dbReference type="PROSITE" id="PS51820">
    <property type="entry name" value="PA14"/>
    <property type="match status" value="1"/>
</dbReference>
<accession>A0ABM7VJL8</accession>
<dbReference type="InterPro" id="IPR026891">
    <property type="entry name" value="Fn3-like"/>
</dbReference>